<dbReference type="AlphaFoldDB" id="A0A175YKS0"/>
<reference evidence="1" key="2">
    <citation type="submission" date="2022-03" db="EMBL/GenBank/DDBJ databases">
        <title>Draft title - Genomic analysis of global carrot germplasm unveils the trajectory of domestication and the origin of high carotenoid orange carrot.</title>
        <authorList>
            <person name="Iorizzo M."/>
            <person name="Ellison S."/>
            <person name="Senalik D."/>
            <person name="Macko-Podgorni A."/>
            <person name="Grzebelus D."/>
            <person name="Bostan H."/>
            <person name="Rolling W."/>
            <person name="Curaba J."/>
            <person name="Simon P."/>
        </authorList>
    </citation>
    <scope>NUCLEOTIDE SEQUENCE</scope>
    <source>
        <tissue evidence="1">Leaf</tissue>
    </source>
</reference>
<keyword evidence="2" id="KW-1185">Reference proteome</keyword>
<dbReference type="Gramene" id="KZM84316">
    <property type="protein sequence ID" value="KZM84316"/>
    <property type="gene ID" value="DCAR_028390"/>
</dbReference>
<name>A0A175YKS0_DAUCS</name>
<organism evidence="1 2">
    <name type="scientific">Daucus carota subsp. sativus</name>
    <name type="common">Carrot</name>
    <dbReference type="NCBI Taxonomy" id="79200"/>
    <lineage>
        <taxon>Eukaryota</taxon>
        <taxon>Viridiplantae</taxon>
        <taxon>Streptophyta</taxon>
        <taxon>Embryophyta</taxon>
        <taxon>Tracheophyta</taxon>
        <taxon>Spermatophyta</taxon>
        <taxon>Magnoliopsida</taxon>
        <taxon>eudicotyledons</taxon>
        <taxon>Gunneridae</taxon>
        <taxon>Pentapetalae</taxon>
        <taxon>asterids</taxon>
        <taxon>campanulids</taxon>
        <taxon>Apiales</taxon>
        <taxon>Apiaceae</taxon>
        <taxon>Apioideae</taxon>
        <taxon>Scandiceae</taxon>
        <taxon>Daucinae</taxon>
        <taxon>Daucus</taxon>
        <taxon>Daucus sect. Daucus</taxon>
    </lineage>
</organism>
<accession>A0A175YKS0</accession>
<evidence type="ECO:0000313" key="1">
    <source>
        <dbReference type="EMBL" id="WOH11670.1"/>
    </source>
</evidence>
<sequence>MAGKVPISQMEPGEALVMRIIEEAKQAVGIETDAGGRQRIIHRQLRTTASVSATSRAPAGSVTNAVPYHVYAALG</sequence>
<proteinExistence type="predicted"/>
<protein>
    <submittedName>
        <fullName evidence="1">Uncharacterized protein</fullName>
    </submittedName>
</protein>
<gene>
    <name evidence="1" type="ORF">DCAR_0831160</name>
</gene>
<evidence type="ECO:0000313" key="2">
    <source>
        <dbReference type="Proteomes" id="UP000077755"/>
    </source>
</evidence>
<reference evidence="1" key="1">
    <citation type="journal article" date="2016" name="Nat. Genet.">
        <title>A high-quality carrot genome assembly provides new insights into carotenoid accumulation and asterid genome evolution.</title>
        <authorList>
            <person name="Iorizzo M."/>
            <person name="Ellison S."/>
            <person name="Senalik D."/>
            <person name="Zeng P."/>
            <person name="Satapoomin P."/>
            <person name="Huang J."/>
            <person name="Bowman M."/>
            <person name="Iovene M."/>
            <person name="Sanseverino W."/>
            <person name="Cavagnaro P."/>
            <person name="Yildiz M."/>
            <person name="Macko-Podgorni A."/>
            <person name="Moranska E."/>
            <person name="Grzebelus E."/>
            <person name="Grzebelus D."/>
            <person name="Ashrafi H."/>
            <person name="Zheng Z."/>
            <person name="Cheng S."/>
            <person name="Spooner D."/>
            <person name="Van Deynze A."/>
            <person name="Simon P."/>
        </authorList>
    </citation>
    <scope>NUCLEOTIDE SEQUENCE</scope>
    <source>
        <tissue evidence="1">Leaf</tissue>
    </source>
</reference>
<dbReference type="EMBL" id="CP093350">
    <property type="protein sequence ID" value="WOH11670.1"/>
    <property type="molecule type" value="Genomic_DNA"/>
</dbReference>
<dbReference type="Proteomes" id="UP000077755">
    <property type="component" value="Chromosome 8"/>
</dbReference>